<dbReference type="InterPro" id="IPR045670">
    <property type="entry name" value="DUF5916"/>
</dbReference>
<dbReference type="RefSeq" id="WP_187483529.1">
    <property type="nucleotide sequence ID" value="NZ_CP060695.1"/>
</dbReference>
<feature type="chain" id="PRO_5028854745" description="DUF5916 domain-containing protein" evidence="1">
    <location>
        <begin position="21"/>
        <end position="829"/>
    </location>
</feature>
<accession>A0A7G9LDF4</accession>
<name>A0A7G9LDF4_9FLAO</name>
<dbReference type="SUPFAM" id="SSF49344">
    <property type="entry name" value="CBD9-like"/>
    <property type="match status" value="1"/>
</dbReference>
<sequence length="829" mass="95758">MFKQITLLLISFLFLNQLSAQNQKNRKKIKTTRVSKAPKIDGILNDEAWKNAEVCTDFVVLRPANGDLVSSEYQTVVKVIYDNDAVYISAQMNDPDPENIPKEFSVRDNFSQADFFLVTINPNDDGQNPFEFVVQATGNQADSKVSNGNEDFNWSAVWESEVSTDENGWNVEIKLPYRAIRFANRPVQSWGFNFHRRLERLNEQHTWTHIDNSVGRWTQYDGLIEDFRDIKPPTRLNLYPYASATSVSFDGETNYDYSIGMDLKYGLTENFTLDATLIPDFSQVGFDNVELNLGPFEQQFSEQRQFFTEGTELFNKGNLFYSRRIGSSPIDQFYKERRNDKEFENNVKVNDKLINAPEKVTMLNAIKVSGRTKGGLGIGFFNAITEKTTSQVERTEQTINGLDTVSVKSNYETVLSPFTNYNIMVLDQQFNQNSTVTLINTNVTRDGRFRDANVTALDWHIETKDSKYNADGSVKMSNISDDVNNPNTGYTFDNSFGYNSGHWNWEIGYNFESKDFNSNDLGILFSNNQQSIYGSAGWRTLKPTKKFNNYNFNFYNEANFQHFSGVYTGYNAGFGASAQTRKRFTFGGNFNYGTENRDYFEPRQGTTSGIYFLRPERKNVNAWISTNSQKKFQVNADIYYTGYSNHPQNAHGFGVSPRYRFTNKFSLQYRLNYNKNNNDQGYVYDDRDDPNDDIVFGQRDRKSYTNSISGKYNFSTNSSLSLSFRHYWGSVSYNDYFNLNADGSLTENNNYMGEDVNFNSWNLDLNYFWQFAPGSQLIVFYRNSIFNEDTNSNLSFFKNLDNLFQQANQHTLSVRFVYFIDYSSIKNIF</sequence>
<evidence type="ECO:0000256" key="1">
    <source>
        <dbReference type="SAM" id="SignalP"/>
    </source>
</evidence>
<evidence type="ECO:0000313" key="4">
    <source>
        <dbReference type="Proteomes" id="UP000515808"/>
    </source>
</evidence>
<reference evidence="3 4" key="1">
    <citation type="submission" date="2020-08" db="EMBL/GenBank/DDBJ databases">
        <title>Polaribacter sp. L12M9 isolated from gut of the Korean scallop.</title>
        <authorList>
            <person name="Jeong Y.S."/>
        </authorList>
    </citation>
    <scope>NUCLEOTIDE SEQUENCE [LARGE SCALE GENOMIC DNA]</scope>
    <source>
        <strain evidence="3 4">L12M9</strain>
    </source>
</reference>
<gene>
    <name evidence="3" type="ORF">H9W90_05915</name>
</gene>
<organism evidence="3 4">
    <name type="scientific">Polaribacter pectinis</name>
    <dbReference type="NCBI Taxonomy" id="2738844"/>
    <lineage>
        <taxon>Bacteria</taxon>
        <taxon>Pseudomonadati</taxon>
        <taxon>Bacteroidota</taxon>
        <taxon>Flavobacteriia</taxon>
        <taxon>Flavobacteriales</taxon>
        <taxon>Flavobacteriaceae</taxon>
    </lineage>
</organism>
<dbReference type="EMBL" id="CP060695">
    <property type="protein sequence ID" value="QNM86653.1"/>
    <property type="molecule type" value="Genomic_DNA"/>
</dbReference>
<evidence type="ECO:0000259" key="2">
    <source>
        <dbReference type="Pfam" id="PF19313"/>
    </source>
</evidence>
<evidence type="ECO:0000313" key="3">
    <source>
        <dbReference type="EMBL" id="QNM86653.1"/>
    </source>
</evidence>
<dbReference type="Gene3D" id="2.60.40.1190">
    <property type="match status" value="1"/>
</dbReference>
<protein>
    <recommendedName>
        <fullName evidence="2">DUF5916 domain-containing protein</fullName>
    </recommendedName>
</protein>
<dbReference type="Proteomes" id="UP000515808">
    <property type="component" value="Chromosome"/>
</dbReference>
<feature type="domain" description="DUF5916" evidence="2">
    <location>
        <begin position="232"/>
        <end position="829"/>
    </location>
</feature>
<feature type="signal peptide" evidence="1">
    <location>
        <begin position="1"/>
        <end position="20"/>
    </location>
</feature>
<keyword evidence="1" id="KW-0732">Signal</keyword>
<dbReference type="KEGG" id="ppec:H9W90_05915"/>
<dbReference type="Pfam" id="PF19313">
    <property type="entry name" value="DUF5916"/>
    <property type="match status" value="1"/>
</dbReference>
<keyword evidence="4" id="KW-1185">Reference proteome</keyword>
<proteinExistence type="predicted"/>
<dbReference type="CDD" id="cd09618">
    <property type="entry name" value="CBM9_like_2"/>
    <property type="match status" value="1"/>
</dbReference>
<dbReference type="AlphaFoldDB" id="A0A7G9LDF4"/>